<protein>
    <submittedName>
        <fullName evidence="2">Uncharacterized protein</fullName>
    </submittedName>
</protein>
<gene>
    <name evidence="2" type="ORF">BJ987_002284</name>
</gene>
<evidence type="ECO:0000313" key="3">
    <source>
        <dbReference type="Proteomes" id="UP001519325"/>
    </source>
</evidence>
<evidence type="ECO:0000256" key="1">
    <source>
        <dbReference type="SAM" id="MobiDB-lite"/>
    </source>
</evidence>
<accession>A0ABS4QE64</accession>
<dbReference type="EMBL" id="JAGGMR010000001">
    <property type="protein sequence ID" value="MBP2189383.1"/>
    <property type="molecule type" value="Genomic_DNA"/>
</dbReference>
<organism evidence="2 3">
    <name type="scientific">Nocardia goodfellowii</name>
    <dbReference type="NCBI Taxonomy" id="882446"/>
    <lineage>
        <taxon>Bacteria</taxon>
        <taxon>Bacillati</taxon>
        <taxon>Actinomycetota</taxon>
        <taxon>Actinomycetes</taxon>
        <taxon>Mycobacteriales</taxon>
        <taxon>Nocardiaceae</taxon>
        <taxon>Nocardia</taxon>
    </lineage>
</organism>
<name>A0ABS4QE64_9NOCA</name>
<feature type="compositionally biased region" description="Basic and acidic residues" evidence="1">
    <location>
        <begin position="1"/>
        <end position="10"/>
    </location>
</feature>
<reference evidence="2 3" key="1">
    <citation type="submission" date="2021-03" db="EMBL/GenBank/DDBJ databases">
        <title>Sequencing the genomes of 1000 actinobacteria strains.</title>
        <authorList>
            <person name="Klenk H.-P."/>
        </authorList>
    </citation>
    <scope>NUCLEOTIDE SEQUENCE [LARGE SCALE GENOMIC DNA]</scope>
    <source>
        <strain evidence="2 3">DSM 45516</strain>
    </source>
</reference>
<keyword evidence="3" id="KW-1185">Reference proteome</keyword>
<feature type="region of interest" description="Disordered" evidence="1">
    <location>
        <begin position="1"/>
        <end position="22"/>
    </location>
</feature>
<evidence type="ECO:0000313" key="2">
    <source>
        <dbReference type="EMBL" id="MBP2189383.1"/>
    </source>
</evidence>
<sequence length="43" mass="4588">MTDAESERQVVHSMLEPTAGGAPPAVRARVPVIYPMEVCCECG</sequence>
<proteinExistence type="predicted"/>
<comment type="caution">
    <text evidence="2">The sequence shown here is derived from an EMBL/GenBank/DDBJ whole genome shotgun (WGS) entry which is preliminary data.</text>
</comment>
<dbReference type="Proteomes" id="UP001519325">
    <property type="component" value="Unassembled WGS sequence"/>
</dbReference>